<dbReference type="CDD" id="cd07017">
    <property type="entry name" value="S14_ClpP_2"/>
    <property type="match status" value="1"/>
</dbReference>
<dbReference type="GO" id="GO:0004176">
    <property type="term" value="F:ATP-dependent peptidase activity"/>
    <property type="evidence" value="ECO:0007669"/>
    <property type="project" value="InterPro"/>
</dbReference>
<name>A0A0F9SYC6_9ZZZZ</name>
<accession>A0A0F9SYC6</accession>
<dbReference type="SUPFAM" id="SSF52096">
    <property type="entry name" value="ClpP/crotonase"/>
    <property type="match status" value="1"/>
</dbReference>
<dbReference type="Gene3D" id="3.90.226.10">
    <property type="entry name" value="2-enoyl-CoA Hydratase, Chain A, domain 1"/>
    <property type="match status" value="1"/>
</dbReference>
<evidence type="ECO:0000313" key="5">
    <source>
        <dbReference type="EMBL" id="KKN67657.1"/>
    </source>
</evidence>
<dbReference type="InterPro" id="IPR001907">
    <property type="entry name" value="ClpP"/>
</dbReference>
<dbReference type="GO" id="GO:0006515">
    <property type="term" value="P:protein quality control for misfolded or incompletely synthesized proteins"/>
    <property type="evidence" value="ECO:0007669"/>
    <property type="project" value="TreeGrafter"/>
</dbReference>
<evidence type="ECO:0000256" key="2">
    <source>
        <dbReference type="ARBA" id="ARBA00022670"/>
    </source>
</evidence>
<proteinExistence type="inferred from homology"/>
<keyword evidence="3" id="KW-0378">Hydrolase</keyword>
<evidence type="ECO:0000256" key="1">
    <source>
        <dbReference type="ARBA" id="ARBA00007039"/>
    </source>
</evidence>
<keyword evidence="2" id="KW-0645">Protease</keyword>
<evidence type="ECO:0000256" key="4">
    <source>
        <dbReference type="ARBA" id="ARBA00022825"/>
    </source>
</evidence>
<dbReference type="GO" id="GO:0009368">
    <property type="term" value="C:endopeptidase Clp complex"/>
    <property type="evidence" value="ECO:0007669"/>
    <property type="project" value="TreeGrafter"/>
</dbReference>
<dbReference type="PROSITE" id="PS00381">
    <property type="entry name" value="CLP_PROTEASE_SER"/>
    <property type="match status" value="1"/>
</dbReference>
<evidence type="ECO:0000256" key="3">
    <source>
        <dbReference type="ARBA" id="ARBA00022801"/>
    </source>
</evidence>
<dbReference type="GO" id="GO:0051117">
    <property type="term" value="F:ATPase binding"/>
    <property type="evidence" value="ECO:0007669"/>
    <property type="project" value="TreeGrafter"/>
</dbReference>
<dbReference type="AlphaFoldDB" id="A0A0F9SYC6"/>
<dbReference type="InterPro" id="IPR018215">
    <property type="entry name" value="ClpP_Ser_AS"/>
</dbReference>
<organism evidence="5">
    <name type="scientific">marine sediment metagenome</name>
    <dbReference type="NCBI Taxonomy" id="412755"/>
    <lineage>
        <taxon>unclassified sequences</taxon>
        <taxon>metagenomes</taxon>
        <taxon>ecological metagenomes</taxon>
    </lineage>
</organism>
<dbReference type="Pfam" id="PF00574">
    <property type="entry name" value="CLP_protease"/>
    <property type="match status" value="1"/>
</dbReference>
<comment type="similarity">
    <text evidence="1">Belongs to the peptidase S14 family.</text>
</comment>
<comment type="caution">
    <text evidence="5">The sequence shown here is derived from an EMBL/GenBank/DDBJ whole genome shotgun (WGS) entry which is preliminary data.</text>
</comment>
<dbReference type="InterPro" id="IPR023562">
    <property type="entry name" value="ClpP/TepA"/>
</dbReference>
<dbReference type="GO" id="GO:0004252">
    <property type="term" value="F:serine-type endopeptidase activity"/>
    <property type="evidence" value="ECO:0007669"/>
    <property type="project" value="InterPro"/>
</dbReference>
<sequence>MDHWIYEKTKDGEVVYDVYSKLLKDRILFLYEEIDSEVASKIVALLLYLNSESKTKEIKLYINSPGGTAEGFFAIYDAINHIQAPIRTICIGEACSAAADLLAAGTPGKREATPNAQIMIHSIQIEDLSGSMTTVVKDMARTRLIHKKTIEILAGNTGQSFAKVLKDCKTDKYMSARDALEYGIIDRILQPKKRKR</sequence>
<reference evidence="5" key="1">
    <citation type="journal article" date="2015" name="Nature">
        <title>Complex archaea that bridge the gap between prokaryotes and eukaryotes.</title>
        <authorList>
            <person name="Spang A."/>
            <person name="Saw J.H."/>
            <person name="Jorgensen S.L."/>
            <person name="Zaremba-Niedzwiedzka K."/>
            <person name="Martijn J."/>
            <person name="Lind A.E."/>
            <person name="van Eijk R."/>
            <person name="Schleper C."/>
            <person name="Guy L."/>
            <person name="Ettema T.J."/>
        </authorList>
    </citation>
    <scope>NUCLEOTIDE SEQUENCE</scope>
</reference>
<keyword evidence="4" id="KW-0720">Serine protease</keyword>
<evidence type="ECO:0008006" key="6">
    <source>
        <dbReference type="Google" id="ProtNLM"/>
    </source>
</evidence>
<gene>
    <name evidence="5" type="ORF">LCGC14_0459160</name>
</gene>
<dbReference type="InterPro" id="IPR029045">
    <property type="entry name" value="ClpP/crotonase-like_dom_sf"/>
</dbReference>
<dbReference type="PANTHER" id="PTHR10381">
    <property type="entry name" value="ATP-DEPENDENT CLP PROTEASE PROTEOLYTIC SUBUNIT"/>
    <property type="match status" value="1"/>
</dbReference>
<dbReference type="EMBL" id="LAZR01000468">
    <property type="protein sequence ID" value="KKN67657.1"/>
    <property type="molecule type" value="Genomic_DNA"/>
</dbReference>
<protein>
    <recommendedName>
        <fullName evidence="6">Endopeptidase Clp</fullName>
    </recommendedName>
</protein>
<dbReference type="PANTHER" id="PTHR10381:SF11">
    <property type="entry name" value="ATP-DEPENDENT CLP PROTEASE PROTEOLYTIC SUBUNIT, MITOCHONDRIAL"/>
    <property type="match status" value="1"/>
</dbReference>
<dbReference type="PRINTS" id="PR00127">
    <property type="entry name" value="CLPPROTEASEP"/>
</dbReference>